<evidence type="ECO:0000313" key="1">
    <source>
        <dbReference type="EMBL" id="ADY39932.1"/>
    </source>
</evidence>
<dbReference type="EMBL" id="JI163979">
    <property type="protein sequence ID" value="ADY39932.1"/>
    <property type="molecule type" value="mRNA"/>
</dbReference>
<protein>
    <submittedName>
        <fullName evidence="1">Papilin</fullName>
    </submittedName>
</protein>
<sequence>MARGPNFEGCGEPSCAASLYGCCKDRKTIAFGPHYAGCERSSFPCELSTFGCCPDGETAALGVNGKGCGADCIVSKYGCCPDGLTPSKGANNEGCGCAYAQFGCCPDGKSAAKGPGYYGCPESCAQSQYGCCPDGKTVSRGPNKEGCPCQYTDMVVALMERPQRWDHAVRDATTADMQNMVVVLMVRHEPWDQIIRLSIDKRLRHSYLAEQWLLIKSHHARYHKIKVPFVIRAISSSGSTIQPKDVARSFGMADRRQCNRFATKGAM</sequence>
<dbReference type="AlphaFoldDB" id="F1KPX8"/>
<name>F1KPX8_ASCSU</name>
<accession>F1KPX8</accession>
<reference evidence="1" key="1">
    <citation type="journal article" date="2011" name="Genome Res.">
        <title>Deep small RNA sequencing from the nematode Ascaris reveals conservation, functional diversification, and novel developmental profiles.</title>
        <authorList>
            <person name="Wang J."/>
            <person name="Czech B."/>
            <person name="Crunk A."/>
            <person name="Wallace A."/>
            <person name="Mitreva M."/>
            <person name="Hannon G.J."/>
            <person name="Davis R.E."/>
        </authorList>
    </citation>
    <scope>NUCLEOTIDE SEQUENCE</scope>
</reference>
<proteinExistence type="evidence at transcript level"/>
<organism evidence="1">
    <name type="scientific">Ascaris suum</name>
    <name type="common">Pig roundworm</name>
    <name type="synonym">Ascaris lumbricoides</name>
    <dbReference type="NCBI Taxonomy" id="6253"/>
    <lineage>
        <taxon>Eukaryota</taxon>
        <taxon>Metazoa</taxon>
        <taxon>Ecdysozoa</taxon>
        <taxon>Nematoda</taxon>
        <taxon>Chromadorea</taxon>
        <taxon>Rhabditida</taxon>
        <taxon>Spirurina</taxon>
        <taxon>Ascaridomorpha</taxon>
        <taxon>Ascaridoidea</taxon>
        <taxon>Ascarididae</taxon>
        <taxon>Ascaris</taxon>
    </lineage>
</organism>